<dbReference type="InParanoid" id="A0A2G4YT51"/>
<dbReference type="SUPFAM" id="SSF53681">
    <property type="entry name" value="Aspartate/glutamate racemase"/>
    <property type="match status" value="2"/>
</dbReference>
<keyword evidence="4" id="KW-1185">Reference proteome</keyword>
<dbReference type="OrthoDB" id="9803739at2"/>
<comment type="similarity">
    <text evidence="1">Belongs to the aspartate/glutamate racemases family.</text>
</comment>
<evidence type="ECO:0000313" key="3">
    <source>
        <dbReference type="EMBL" id="PHZ85501.1"/>
    </source>
</evidence>
<protein>
    <submittedName>
        <fullName evidence="3">Aspartate racemase</fullName>
    </submittedName>
</protein>
<evidence type="ECO:0000256" key="2">
    <source>
        <dbReference type="ARBA" id="ARBA00023235"/>
    </source>
</evidence>
<dbReference type="GO" id="GO:0047661">
    <property type="term" value="F:amino-acid racemase activity"/>
    <property type="evidence" value="ECO:0007669"/>
    <property type="project" value="InterPro"/>
</dbReference>
<dbReference type="InterPro" id="IPR015942">
    <property type="entry name" value="Asp/Glu/hydantoin_racemase"/>
</dbReference>
<dbReference type="RefSeq" id="WP_099471961.1">
    <property type="nucleotide sequence ID" value="NZ_CP041025.1"/>
</dbReference>
<keyword evidence="2" id="KW-0413">Isomerase</keyword>
<dbReference type="InterPro" id="IPR001920">
    <property type="entry name" value="Asp/Glu_race"/>
</dbReference>
<dbReference type="InterPro" id="IPR004380">
    <property type="entry name" value="Asp_race"/>
</dbReference>
<comment type="caution">
    <text evidence="3">The sequence shown here is derived from an EMBL/GenBank/DDBJ whole genome shotgun (WGS) entry which is preliminary data.</text>
</comment>
<name>A0A2G4YT51_9PROT</name>
<sequence length="245" mass="26069">MGNKMIGIVGGVGSYAGLDLIRKIYDHTDARSDQEHLPVSMLSVPHTIGDRTEYLLGVTDVNPGRSIAGVITTLVSQGAEVIGIPCNTAHASSIYDVILEMSPDNCKIIHMIEEVAREIVSSGAVSKIGLLGTTGTLSSDIYKDTLAGYGIEVIYPSADIQSLFVHPAIYHHDYGIKVYSNPVITKARDDLFMAASYLSRKGAEAIILGCTEIPLALTEGAIDDVPLIDATTLLAKALIRESQAA</sequence>
<organism evidence="3 4">
    <name type="scientific">Paremcibacter congregatus</name>
    <dbReference type="NCBI Taxonomy" id="2043170"/>
    <lineage>
        <taxon>Bacteria</taxon>
        <taxon>Pseudomonadati</taxon>
        <taxon>Pseudomonadota</taxon>
        <taxon>Alphaproteobacteria</taxon>
        <taxon>Emcibacterales</taxon>
        <taxon>Emcibacteraceae</taxon>
        <taxon>Paremcibacter</taxon>
    </lineage>
</organism>
<dbReference type="Pfam" id="PF01177">
    <property type="entry name" value="Asp_Glu_race"/>
    <property type="match status" value="1"/>
</dbReference>
<accession>A0A2G4YT51</accession>
<dbReference type="PANTHER" id="PTHR21198:SF7">
    <property type="entry name" value="ASPARTATE-GLUTAMATE RACEMASE FAMILY"/>
    <property type="match status" value="1"/>
</dbReference>
<dbReference type="PANTHER" id="PTHR21198">
    <property type="entry name" value="GLUTAMATE RACEMASE"/>
    <property type="match status" value="1"/>
</dbReference>
<gene>
    <name evidence="3" type="ORF">CRD36_06500</name>
</gene>
<reference evidence="3 4" key="1">
    <citation type="submission" date="2017-10" db="EMBL/GenBank/DDBJ databases">
        <title>Frigbacter circumglobatus gen. nov. sp. nov., isolated from sediment cultured in situ.</title>
        <authorList>
            <person name="Zhao Z."/>
        </authorList>
    </citation>
    <scope>NUCLEOTIDE SEQUENCE [LARGE SCALE GENOMIC DNA]</scope>
    <source>
        <strain evidence="3 4">ZYL</strain>
    </source>
</reference>
<evidence type="ECO:0000313" key="4">
    <source>
        <dbReference type="Proteomes" id="UP000229730"/>
    </source>
</evidence>
<dbReference type="Proteomes" id="UP000229730">
    <property type="component" value="Unassembled WGS sequence"/>
</dbReference>
<dbReference type="Gene3D" id="3.40.50.1860">
    <property type="match status" value="2"/>
</dbReference>
<dbReference type="AlphaFoldDB" id="A0A2G4YT51"/>
<dbReference type="EMBL" id="PDEM01000011">
    <property type="protein sequence ID" value="PHZ85501.1"/>
    <property type="molecule type" value="Genomic_DNA"/>
</dbReference>
<proteinExistence type="inferred from homology"/>
<evidence type="ECO:0000256" key="1">
    <source>
        <dbReference type="ARBA" id="ARBA00007847"/>
    </source>
</evidence>
<dbReference type="NCBIfam" id="TIGR00035">
    <property type="entry name" value="asp_race"/>
    <property type="match status" value="1"/>
</dbReference>